<gene>
    <name evidence="1" type="primary">Nfu_g_1_016843</name>
</gene>
<reference evidence="1" key="1">
    <citation type="submission" date="2016-05" db="EMBL/GenBank/DDBJ databases">
        <authorList>
            <person name="Lavstsen T."/>
            <person name="Jespersen J.S."/>
        </authorList>
    </citation>
    <scope>NUCLEOTIDE SEQUENCE</scope>
    <source>
        <tissue evidence="1">Brain</tissue>
    </source>
</reference>
<name>A0A1A8J204_NOTKU</name>
<proteinExistence type="predicted"/>
<accession>A0A1A8J204</accession>
<feature type="non-terminal residue" evidence="1">
    <location>
        <position position="154"/>
    </location>
</feature>
<sequence>LPATANQLQLLPNRLKAATVTDVVDEDGPVGPLQLFVADGAAVQSGQRVPDVDAGLLTIDSVDSTVDRLDISIFSYKPSGQKSDSQSRLSDASSPQQQDVHLHLLLVSLHHLHTASVLHHHQESLQVLFSGSQASVIPAAAPGPVIVGVGVASA</sequence>
<dbReference type="AlphaFoldDB" id="A0A1A8J204"/>
<evidence type="ECO:0000313" key="1">
    <source>
        <dbReference type="EMBL" id="SBR03639.1"/>
    </source>
</evidence>
<organism evidence="1">
    <name type="scientific">Nothobranchius kuhntae</name>
    <name type="common">Beira killifish</name>
    <dbReference type="NCBI Taxonomy" id="321403"/>
    <lineage>
        <taxon>Eukaryota</taxon>
        <taxon>Metazoa</taxon>
        <taxon>Chordata</taxon>
        <taxon>Craniata</taxon>
        <taxon>Vertebrata</taxon>
        <taxon>Euteleostomi</taxon>
        <taxon>Actinopterygii</taxon>
        <taxon>Neopterygii</taxon>
        <taxon>Teleostei</taxon>
        <taxon>Neoteleostei</taxon>
        <taxon>Acanthomorphata</taxon>
        <taxon>Ovalentaria</taxon>
        <taxon>Atherinomorphae</taxon>
        <taxon>Cyprinodontiformes</taxon>
        <taxon>Nothobranchiidae</taxon>
        <taxon>Nothobranchius</taxon>
    </lineage>
</organism>
<reference evidence="1" key="2">
    <citation type="submission" date="2016-06" db="EMBL/GenBank/DDBJ databases">
        <title>The genome of a short-lived fish provides insights into sex chromosome evolution and the genetic control of aging.</title>
        <authorList>
            <person name="Reichwald K."/>
            <person name="Felder M."/>
            <person name="Petzold A."/>
            <person name="Koch P."/>
            <person name="Groth M."/>
            <person name="Platzer M."/>
        </authorList>
    </citation>
    <scope>NUCLEOTIDE SEQUENCE</scope>
    <source>
        <tissue evidence="1">Brain</tissue>
    </source>
</reference>
<protein>
    <submittedName>
        <fullName evidence="1">Uncharacterized protein</fullName>
    </submittedName>
</protein>
<feature type="non-terminal residue" evidence="1">
    <location>
        <position position="1"/>
    </location>
</feature>
<dbReference type="EMBL" id="HAED01017194">
    <property type="protein sequence ID" value="SBR03639.1"/>
    <property type="molecule type" value="Transcribed_RNA"/>
</dbReference>